<protein>
    <submittedName>
        <fullName evidence="2">Metallophosphoesterase mpped2</fullName>
    </submittedName>
</protein>
<organism evidence="2 3">
    <name type="scientific">Schistosoma haematobium</name>
    <name type="common">Blood fluke</name>
    <dbReference type="NCBI Taxonomy" id="6185"/>
    <lineage>
        <taxon>Eukaryota</taxon>
        <taxon>Metazoa</taxon>
        <taxon>Spiralia</taxon>
        <taxon>Lophotrochozoa</taxon>
        <taxon>Platyhelminthes</taxon>
        <taxon>Trematoda</taxon>
        <taxon>Digenea</taxon>
        <taxon>Strigeidida</taxon>
        <taxon>Schistosomatoidea</taxon>
        <taxon>Schistosomatidae</taxon>
        <taxon>Schistosoma</taxon>
    </lineage>
</organism>
<evidence type="ECO:0000256" key="1">
    <source>
        <dbReference type="SAM" id="MobiDB-lite"/>
    </source>
</evidence>
<evidence type="ECO:0000313" key="3">
    <source>
        <dbReference type="Proteomes" id="UP000471633"/>
    </source>
</evidence>
<reference evidence="2" key="1">
    <citation type="journal article" date="2012" name="Nat. Genet.">
        <title>Whole-genome sequence of Schistosoma haematobium.</title>
        <authorList>
            <person name="Young N.D."/>
            <person name="Jex A.R."/>
            <person name="Li B."/>
            <person name="Liu S."/>
            <person name="Yang L."/>
            <person name="Xiong Z."/>
            <person name="Li Y."/>
            <person name="Cantacessi C."/>
            <person name="Hall R.S."/>
            <person name="Xu X."/>
            <person name="Chen F."/>
            <person name="Wu X."/>
            <person name="Zerlotini A."/>
            <person name="Oliveira G."/>
            <person name="Hofmann A."/>
            <person name="Zhang G."/>
            <person name="Fang X."/>
            <person name="Kang Y."/>
            <person name="Campbell B.E."/>
            <person name="Loukas A."/>
            <person name="Ranganathan S."/>
            <person name="Rollinson D."/>
            <person name="Rinaldi G."/>
            <person name="Brindley P.J."/>
            <person name="Yang H."/>
            <person name="Wang J."/>
            <person name="Wang J."/>
            <person name="Gasser R.B."/>
        </authorList>
    </citation>
    <scope>NUCLEOTIDE SEQUENCE</scope>
</reference>
<feature type="compositionally biased region" description="Basic residues" evidence="1">
    <location>
        <begin position="327"/>
        <end position="339"/>
    </location>
</feature>
<dbReference type="CTD" id="24588892"/>
<dbReference type="Proteomes" id="UP000471633">
    <property type="component" value="Unassembled WGS sequence"/>
</dbReference>
<proteinExistence type="predicted"/>
<reference evidence="2" key="2">
    <citation type="journal article" date="2019" name="Gigascience">
        <title>High-quality Schistosoma haematobium genome achieved by single-molecule and long-range sequencing.</title>
        <authorList>
            <person name="Stroehlein A.J."/>
            <person name="Korhonen P.K."/>
            <person name="Chong T.M."/>
            <person name="Lim Y.L."/>
            <person name="Chan K.G."/>
            <person name="Webster B."/>
            <person name="Rollinson D."/>
            <person name="Brindley P.J."/>
            <person name="Gasser R.B."/>
            <person name="Young N.D."/>
        </authorList>
    </citation>
    <scope>NUCLEOTIDE SEQUENCE</scope>
</reference>
<dbReference type="EMBL" id="AMPZ03000003">
    <property type="protein sequence ID" value="KAH9587526.1"/>
    <property type="molecule type" value="Genomic_DNA"/>
</dbReference>
<reference evidence="2" key="3">
    <citation type="submission" date="2021-06" db="EMBL/GenBank/DDBJ databases">
        <title>Chromosome-level genome assembly for S. haematobium.</title>
        <authorList>
            <person name="Stroehlein A.J."/>
        </authorList>
    </citation>
    <scope>NUCLEOTIDE SEQUENCE</scope>
</reference>
<dbReference type="InterPro" id="IPR051693">
    <property type="entry name" value="UPF0046_metallophosphoest"/>
</dbReference>
<dbReference type="PANTHER" id="PTHR12905">
    <property type="entry name" value="METALLOPHOSPHOESTERASE"/>
    <property type="match status" value="1"/>
</dbReference>
<dbReference type="PANTHER" id="PTHR12905:SF0">
    <property type="entry name" value="CALCINEURIN-LIKE PHOSPHOESTERASE DOMAIN-CONTAINING PROTEIN"/>
    <property type="match status" value="1"/>
</dbReference>
<dbReference type="Gene3D" id="3.60.21.10">
    <property type="match status" value="1"/>
</dbReference>
<dbReference type="AlphaFoldDB" id="A0A6A5D4I3"/>
<comment type="caution">
    <text evidence="2">The sequence shown here is derived from an EMBL/GenBank/DDBJ whole genome shotgun (WGS) entry which is preliminary data.</text>
</comment>
<feature type="region of interest" description="Disordered" evidence="1">
    <location>
        <begin position="322"/>
        <end position="341"/>
    </location>
</feature>
<feature type="region of interest" description="Disordered" evidence="1">
    <location>
        <begin position="355"/>
        <end position="375"/>
    </location>
</feature>
<accession>A0A6A5D4I3</accession>
<keyword evidence="3" id="KW-1185">Reference proteome</keyword>
<name>A0A6A5D4I3_SCHHA</name>
<reference evidence="2" key="4">
    <citation type="journal article" date="2022" name="PLoS Pathog.">
        <title>Chromosome-level genome of Schistosoma haematobium underpins genome-wide explorations of molecular variation.</title>
        <authorList>
            <person name="Stroehlein A.J."/>
            <person name="Korhonen P.K."/>
            <person name="Lee V.V."/>
            <person name="Ralph S.A."/>
            <person name="Mentink-Kane M."/>
            <person name="You H."/>
            <person name="McManus D.P."/>
            <person name="Tchuente L.T."/>
            <person name="Stothard J.R."/>
            <person name="Kaur P."/>
            <person name="Dudchenko O."/>
            <person name="Aiden E.L."/>
            <person name="Yang B."/>
            <person name="Yang H."/>
            <person name="Emery A.M."/>
            <person name="Webster B.L."/>
            <person name="Brindley P.J."/>
            <person name="Rollinson D."/>
            <person name="Chang B.C.H."/>
            <person name="Gasser R.B."/>
            <person name="Young N.D."/>
        </authorList>
    </citation>
    <scope>NUCLEOTIDE SEQUENCE</scope>
</reference>
<sequence>MSVDLIPSTTTYCGREKPSWSRIVNEEKMLNLNVYVVGEVGHPKAKVIRIVHISDTRGAHDAFTENIPRGHILIHSGDFTSHPPSLSLRFSTWCKSITGKLPRFKKRHSSPIKNWKQQIKEIDNFFAQQPHDFKIFVPGCWETWYSDSSGDCPTPEKIQSQLTSAIYLEDSWCQVFGLTIYGIPWTSADDLRPEDGAFVQKHLSHYTNFKLKTSISCLRLTEKVNGQTSSKPTTTVSSPCQSKGFVLPNIDDVSKQWMHIPDNTDVVVTHMPAWRPELYAHIADRVKPVLHLCGHDFAGYGVMWKKGTLFCNAALQLTSTFPSTGLPRRHSKKSVKHKSHDSNEYSYALGDFREPPLYTAKPNGRPRPPRWQRGLPKQLSRLFSTNQSSTGCSFFRRTRTLSSVVVTPTQSSKAAVAHTSADIGFIYDPDMRAGIGAMAVNDPTCSGSTHIGYASGGTGLSGSNVCSSACRRSPIVVDVYVVNDDQSVILPPYASSLINILNTQECTIHD</sequence>
<dbReference type="GeneID" id="24588892"/>
<evidence type="ECO:0000313" key="2">
    <source>
        <dbReference type="EMBL" id="KAH9587526.1"/>
    </source>
</evidence>
<dbReference type="RefSeq" id="XP_012792736.2">
    <property type="nucleotide sequence ID" value="XM_012937282.3"/>
</dbReference>
<dbReference type="InterPro" id="IPR029052">
    <property type="entry name" value="Metallo-depent_PP-like"/>
</dbReference>
<gene>
    <name evidence="2" type="primary">MPPED2_1</name>
    <name evidence="2" type="ORF">MS3_00005234</name>
</gene>
<dbReference type="KEGG" id="shx:MS3_00005234"/>
<dbReference type="SUPFAM" id="SSF56300">
    <property type="entry name" value="Metallo-dependent phosphatases"/>
    <property type="match status" value="1"/>
</dbReference>